<protein>
    <submittedName>
        <fullName evidence="1">Uncharacterized protein</fullName>
    </submittedName>
</protein>
<evidence type="ECO:0000313" key="2">
    <source>
        <dbReference type="Proteomes" id="UP000540519"/>
    </source>
</evidence>
<proteinExistence type="predicted"/>
<comment type="caution">
    <text evidence="1">The sequence shown here is derived from an EMBL/GenBank/DDBJ whole genome shotgun (WGS) entry which is preliminary data.</text>
</comment>
<dbReference type="Proteomes" id="UP000540519">
    <property type="component" value="Unassembled WGS sequence"/>
</dbReference>
<accession>A0A7X2ZWD2</accession>
<evidence type="ECO:0000313" key="1">
    <source>
        <dbReference type="EMBL" id="MUH37569.1"/>
    </source>
</evidence>
<dbReference type="AlphaFoldDB" id="A0A7X2ZWD2"/>
<name>A0A7X2ZWD2_9FLAO</name>
<dbReference type="EMBL" id="RCNR01000044">
    <property type="protein sequence ID" value="MUH37569.1"/>
    <property type="molecule type" value="Genomic_DNA"/>
</dbReference>
<gene>
    <name evidence="1" type="ORF">D9O36_17105</name>
</gene>
<reference evidence="1 2" key="1">
    <citation type="journal article" date="2019" name="Mar. Drugs">
        <title>Comparative Genomics and CAZyme Genome Repertoires of Marine Zobellia amurskyensis KMM 3526(T) and Zobellia laminariae KMM 3676(T).</title>
        <authorList>
            <person name="Chernysheva N."/>
            <person name="Bystritskaya E."/>
            <person name="Stenkova A."/>
            <person name="Golovkin I."/>
            <person name="Nedashkovskaya O."/>
            <person name="Isaeva M."/>
        </authorList>
    </citation>
    <scope>NUCLEOTIDE SEQUENCE [LARGE SCALE GENOMIC DNA]</scope>
    <source>
        <strain evidence="1 2">KMM 3526</strain>
    </source>
</reference>
<keyword evidence="2" id="KW-1185">Reference proteome</keyword>
<sequence>MKFKIAKEVRNNNIQEKYIKYCDKMAESYNNLTPQPIDLSNKLHKNVSLCKYFLTKITKNRTSLSE</sequence>
<organism evidence="1 2">
    <name type="scientific">Zobellia amurskyensis</name>
    <dbReference type="NCBI Taxonomy" id="248905"/>
    <lineage>
        <taxon>Bacteria</taxon>
        <taxon>Pseudomonadati</taxon>
        <taxon>Bacteroidota</taxon>
        <taxon>Flavobacteriia</taxon>
        <taxon>Flavobacteriales</taxon>
        <taxon>Flavobacteriaceae</taxon>
        <taxon>Zobellia</taxon>
    </lineage>
</organism>